<reference evidence="2 3" key="1">
    <citation type="submission" date="2021-10" db="EMBL/GenBank/DDBJ databases">
        <authorList>
            <person name="Criscuolo A."/>
        </authorList>
    </citation>
    <scope>NUCLEOTIDE SEQUENCE [LARGE SCALE GENOMIC DNA]</scope>
    <source>
        <strain evidence="3">CIP 111899</strain>
    </source>
</reference>
<gene>
    <name evidence="2" type="primary">cdaR_1</name>
    <name evidence="2" type="ORF">BACCIP111899_03108</name>
</gene>
<sequence length="440" mass="47918">MDKLMDNHWFLRGISLLLAIMLYMSTNLDKNVSGDFNPSPFPVGDTTETISGVPVSAYYDEDKYIVSGIPENVTVTLEGQNNVVAAAKVKRQYEVFVNLRGYTPGTYEIPLKYSGVPSNLHLKVQPAKIKVTIQKKEVKSFPVEVKYLNENQLQAGTIVDKPIVKPSTVEVSGTEEELSRIALVRAYVDLKGVNKTVTKEAKIVLYDKEGNRLDLKTGSSTVNVTIPISSPEKTVPLGVTKKGSLQEGISVTNIKVEPSEVTIYGSKEVLDNITSLDGVEVDLSKITESTTFDASVSLPKGVTKAEPSQVKVTVEVQKQQSKTIDGIPLQVNGLSDLLTMKLLDPANGKISVDIFGDASAVEKVNAAQIKASINLGNMDVGTHDVPIQITGPDNVTLELKQKNAKVELAKKEETGKEVQGQPEQPEQKPDKGNEQERRSE</sequence>
<dbReference type="PANTHER" id="PTHR37804:SF1">
    <property type="entry name" value="CDAA REGULATORY PROTEIN CDAR"/>
    <property type="match status" value="1"/>
</dbReference>
<dbReference type="Gene3D" id="2.170.120.40">
    <property type="entry name" value="YbbR-like domain"/>
    <property type="match status" value="2"/>
</dbReference>
<dbReference type="Proteomes" id="UP000789423">
    <property type="component" value="Unassembled WGS sequence"/>
</dbReference>
<feature type="region of interest" description="Disordered" evidence="1">
    <location>
        <begin position="408"/>
        <end position="440"/>
    </location>
</feature>
<dbReference type="PANTHER" id="PTHR37804">
    <property type="entry name" value="CDAA REGULATORY PROTEIN CDAR"/>
    <property type="match status" value="1"/>
</dbReference>
<dbReference type="RefSeq" id="WP_230575916.1">
    <property type="nucleotide sequence ID" value="NZ_CAKJTI010000018.1"/>
</dbReference>
<dbReference type="Gene3D" id="2.170.120.30">
    <property type="match status" value="2"/>
</dbReference>
<dbReference type="Pfam" id="PF07949">
    <property type="entry name" value="YbbR"/>
    <property type="match status" value="3"/>
</dbReference>
<dbReference type="EMBL" id="CAKJTI010000018">
    <property type="protein sequence ID" value="CAG9613888.1"/>
    <property type="molecule type" value="Genomic_DNA"/>
</dbReference>
<name>A0ABN7ZYR1_9BACI</name>
<dbReference type="InterPro" id="IPR053154">
    <property type="entry name" value="c-di-AMP_regulator"/>
</dbReference>
<comment type="caution">
    <text evidence="2">The sequence shown here is derived from an EMBL/GenBank/DDBJ whole genome shotgun (WGS) entry which is preliminary data.</text>
</comment>
<evidence type="ECO:0000313" key="3">
    <source>
        <dbReference type="Proteomes" id="UP000789423"/>
    </source>
</evidence>
<organism evidence="2 3">
    <name type="scientific">Bacillus rhizoplanae</name>
    <dbReference type="NCBI Taxonomy" id="2880966"/>
    <lineage>
        <taxon>Bacteria</taxon>
        <taxon>Bacillati</taxon>
        <taxon>Bacillota</taxon>
        <taxon>Bacilli</taxon>
        <taxon>Bacillales</taxon>
        <taxon>Bacillaceae</taxon>
        <taxon>Bacillus</taxon>
    </lineage>
</organism>
<evidence type="ECO:0000313" key="2">
    <source>
        <dbReference type="EMBL" id="CAG9613888.1"/>
    </source>
</evidence>
<accession>A0ABN7ZYR1</accession>
<dbReference type="InterPro" id="IPR012505">
    <property type="entry name" value="YbbR"/>
</dbReference>
<keyword evidence="3" id="KW-1185">Reference proteome</keyword>
<evidence type="ECO:0000256" key="1">
    <source>
        <dbReference type="SAM" id="MobiDB-lite"/>
    </source>
</evidence>
<proteinExistence type="predicted"/>
<protein>
    <submittedName>
        <fullName evidence="2">CdaA regulatory protein CdaR</fullName>
    </submittedName>
</protein>
<feature type="compositionally biased region" description="Basic and acidic residues" evidence="1">
    <location>
        <begin position="425"/>
        <end position="440"/>
    </location>
</feature>